<dbReference type="EMBL" id="BART01012529">
    <property type="protein sequence ID" value="GAG82121.1"/>
    <property type="molecule type" value="Genomic_DNA"/>
</dbReference>
<dbReference type="InterPro" id="IPR018181">
    <property type="entry name" value="Heat_shock_70_CS"/>
</dbReference>
<evidence type="ECO:0000256" key="2">
    <source>
        <dbReference type="ARBA" id="ARBA00022741"/>
    </source>
</evidence>
<sequence length="240" mass="25919">MDKIFGIDLGTTLSEISYLKNGKPVVVTLENGRKYLPSVVGIDPSGKIITGFSARNQYAAFPENTVVSVKRKMGSGQTFTMGAKSYTPAEISAEILKTLKSFAEKEAGVPVEKAVITVPAYFTDVQRKDTIKAGEIAGLEVVRIINEPTAAALAYGCREDGLEKILVYDLGGGTFDVSLIIVEEGVIEVLASDGNSQLGGDDFDHRLEEYFISNLPKNAVSPKDLRLKARLENIAETVKI</sequence>
<gene>
    <name evidence="5" type="ORF">S01H4_26104</name>
</gene>
<dbReference type="GO" id="GO:0140662">
    <property type="term" value="F:ATP-dependent protein folding chaperone"/>
    <property type="evidence" value="ECO:0007669"/>
    <property type="project" value="InterPro"/>
</dbReference>
<dbReference type="PRINTS" id="PR00301">
    <property type="entry name" value="HEATSHOCK70"/>
</dbReference>
<name>X1CCX0_9ZZZZ</name>
<evidence type="ECO:0008006" key="6">
    <source>
        <dbReference type="Google" id="ProtNLM"/>
    </source>
</evidence>
<dbReference type="GO" id="GO:0005524">
    <property type="term" value="F:ATP binding"/>
    <property type="evidence" value="ECO:0007669"/>
    <property type="project" value="UniProtKB-KW"/>
</dbReference>
<keyword evidence="3" id="KW-0067">ATP-binding</keyword>
<evidence type="ECO:0000256" key="3">
    <source>
        <dbReference type="ARBA" id="ARBA00022840"/>
    </source>
</evidence>
<dbReference type="PANTHER" id="PTHR19375">
    <property type="entry name" value="HEAT SHOCK PROTEIN 70KDA"/>
    <property type="match status" value="1"/>
</dbReference>
<evidence type="ECO:0000256" key="1">
    <source>
        <dbReference type="ARBA" id="ARBA00007381"/>
    </source>
</evidence>
<organism evidence="5">
    <name type="scientific">marine sediment metagenome</name>
    <dbReference type="NCBI Taxonomy" id="412755"/>
    <lineage>
        <taxon>unclassified sequences</taxon>
        <taxon>metagenomes</taxon>
        <taxon>ecological metagenomes</taxon>
    </lineage>
</organism>
<dbReference type="AlphaFoldDB" id="X1CCX0"/>
<feature type="non-terminal residue" evidence="5">
    <location>
        <position position="240"/>
    </location>
</feature>
<dbReference type="SUPFAM" id="SSF53067">
    <property type="entry name" value="Actin-like ATPase domain"/>
    <property type="match status" value="2"/>
</dbReference>
<dbReference type="Gene3D" id="3.30.420.40">
    <property type="match status" value="2"/>
</dbReference>
<dbReference type="PROSITE" id="PS00329">
    <property type="entry name" value="HSP70_2"/>
    <property type="match status" value="1"/>
</dbReference>
<reference evidence="5" key="1">
    <citation type="journal article" date="2014" name="Front. Microbiol.">
        <title>High frequency of phylogenetically diverse reductive dehalogenase-homologous genes in deep subseafloor sedimentary metagenomes.</title>
        <authorList>
            <person name="Kawai M."/>
            <person name="Futagami T."/>
            <person name="Toyoda A."/>
            <person name="Takaki Y."/>
            <person name="Nishi S."/>
            <person name="Hori S."/>
            <person name="Arai W."/>
            <person name="Tsubouchi T."/>
            <person name="Morono Y."/>
            <person name="Uchiyama I."/>
            <person name="Ito T."/>
            <person name="Fujiyama A."/>
            <person name="Inagaki F."/>
            <person name="Takami H."/>
        </authorList>
    </citation>
    <scope>NUCLEOTIDE SEQUENCE</scope>
    <source>
        <strain evidence="5">Expedition CK06-06</strain>
    </source>
</reference>
<evidence type="ECO:0000313" key="5">
    <source>
        <dbReference type="EMBL" id="GAG82121.1"/>
    </source>
</evidence>
<keyword evidence="4" id="KW-0143">Chaperone</keyword>
<evidence type="ECO:0000256" key="4">
    <source>
        <dbReference type="ARBA" id="ARBA00023186"/>
    </source>
</evidence>
<accession>X1CCX0</accession>
<dbReference type="PROSITE" id="PS00297">
    <property type="entry name" value="HSP70_1"/>
    <property type="match status" value="1"/>
</dbReference>
<proteinExistence type="inferred from homology"/>
<comment type="caution">
    <text evidence="5">The sequence shown here is derived from an EMBL/GenBank/DDBJ whole genome shotgun (WGS) entry which is preliminary data.</text>
</comment>
<comment type="similarity">
    <text evidence="1">Belongs to the heat shock protein 70 family.</text>
</comment>
<dbReference type="InterPro" id="IPR013126">
    <property type="entry name" value="Hsp_70_fam"/>
</dbReference>
<protein>
    <recommendedName>
        <fullName evidence="6">Molecular chaperone DnaK</fullName>
    </recommendedName>
</protein>
<dbReference type="FunFam" id="3.30.420.40:FF:000071">
    <property type="entry name" value="Molecular chaperone DnaK"/>
    <property type="match status" value="1"/>
</dbReference>
<dbReference type="Pfam" id="PF00012">
    <property type="entry name" value="HSP70"/>
    <property type="match status" value="2"/>
</dbReference>
<dbReference type="InterPro" id="IPR043129">
    <property type="entry name" value="ATPase_NBD"/>
</dbReference>
<keyword evidence="2" id="KW-0547">Nucleotide-binding</keyword>
<dbReference type="Gene3D" id="3.90.640.10">
    <property type="entry name" value="Actin, Chain A, domain 4"/>
    <property type="match status" value="1"/>
</dbReference>